<reference evidence="1" key="1">
    <citation type="submission" date="2020-05" db="EMBL/GenBank/DDBJ databases">
        <authorList>
            <person name="Chiriac C."/>
            <person name="Salcher M."/>
            <person name="Ghai R."/>
            <person name="Kavagutti S V."/>
        </authorList>
    </citation>
    <scope>NUCLEOTIDE SEQUENCE</scope>
</reference>
<gene>
    <name evidence="1" type="ORF">UFOPK3879_01209</name>
</gene>
<proteinExistence type="predicted"/>
<dbReference type="EMBL" id="CAFBNR010000069">
    <property type="protein sequence ID" value="CAB4966461.1"/>
    <property type="molecule type" value="Genomic_DNA"/>
</dbReference>
<evidence type="ECO:0000313" key="1">
    <source>
        <dbReference type="EMBL" id="CAB4966461.1"/>
    </source>
</evidence>
<dbReference type="AlphaFoldDB" id="A0A6J7LE32"/>
<accession>A0A6J7LE32</accession>
<organism evidence="1">
    <name type="scientific">freshwater metagenome</name>
    <dbReference type="NCBI Taxonomy" id="449393"/>
    <lineage>
        <taxon>unclassified sequences</taxon>
        <taxon>metagenomes</taxon>
        <taxon>ecological metagenomes</taxon>
    </lineage>
</organism>
<name>A0A6J7LE32_9ZZZZ</name>
<protein>
    <submittedName>
        <fullName evidence="1">Unannotated protein</fullName>
    </submittedName>
</protein>
<sequence length="91" mass="9258">MIVPPTPLGSSTKAVSDVAWLASLTVANNAAGVAGINSAPPSSTRVPPDEFSNDRAAIVPPIGNRHADATPQASAANILLRCREGIAVMNE</sequence>